<comment type="caution">
    <text evidence="6">The sequence shown here is derived from an EMBL/GenBank/DDBJ whole genome shotgun (WGS) entry which is preliminary data.</text>
</comment>
<keyword evidence="3" id="KW-0238">DNA-binding</keyword>
<dbReference type="SUPFAM" id="SSF46785">
    <property type="entry name" value="Winged helix' DNA-binding domain"/>
    <property type="match status" value="1"/>
</dbReference>
<dbReference type="Gene3D" id="3.40.190.290">
    <property type="match status" value="1"/>
</dbReference>
<dbReference type="STRING" id="1714355.BTO28_01900"/>
<evidence type="ECO:0000256" key="3">
    <source>
        <dbReference type="ARBA" id="ARBA00023125"/>
    </source>
</evidence>
<comment type="similarity">
    <text evidence="1">Belongs to the LysR transcriptional regulatory family.</text>
</comment>
<evidence type="ECO:0000256" key="1">
    <source>
        <dbReference type="ARBA" id="ARBA00009437"/>
    </source>
</evidence>
<dbReference type="PRINTS" id="PR00039">
    <property type="entry name" value="HTHLYSR"/>
</dbReference>
<dbReference type="Proteomes" id="UP000188613">
    <property type="component" value="Unassembled WGS sequence"/>
</dbReference>
<protein>
    <submittedName>
        <fullName evidence="6">LysR family transcriptional regulator</fullName>
    </submittedName>
</protein>
<dbReference type="EMBL" id="MSFI01000002">
    <property type="protein sequence ID" value="OMP68397.1"/>
    <property type="molecule type" value="Genomic_DNA"/>
</dbReference>
<sequence>MDIKWLQTFIKAAELENFRMASEELYVTQPAVTKHIQRLEDYLNIQLFERIGKSIKLTPAGHKFLPLAKEITASFERNMNAFDLWKQGYNKKLNIACAPQIASSFLPDLLSQFISTYPHIEVDIDILKSYEIAEKVSTGAVDLGLARMPSVHTNVMCSTIHEESVVLAGPITDTAEESSLLTKYRVFTNNHPGYWKALLKELKGSNPYIKTMAVSQIEVTKRFIETGLGISYLPESMVKEEIAAKKLKIYPSSIAASLRSVTYLIEKIETEETMLFKEFVMVYKKRS</sequence>
<keyword evidence="7" id="KW-1185">Reference proteome</keyword>
<dbReference type="FunFam" id="1.10.10.10:FF:000001">
    <property type="entry name" value="LysR family transcriptional regulator"/>
    <property type="match status" value="1"/>
</dbReference>
<dbReference type="PROSITE" id="PS50931">
    <property type="entry name" value="HTH_LYSR"/>
    <property type="match status" value="1"/>
</dbReference>
<dbReference type="Pfam" id="PF00126">
    <property type="entry name" value="HTH_1"/>
    <property type="match status" value="1"/>
</dbReference>
<dbReference type="RefSeq" id="WP_076763532.1">
    <property type="nucleotide sequence ID" value="NZ_MSFI01000002.1"/>
</dbReference>
<dbReference type="PANTHER" id="PTHR30126:SF64">
    <property type="entry name" value="HTH-TYPE TRANSCRIPTIONAL REGULATOR CITR"/>
    <property type="match status" value="1"/>
</dbReference>
<dbReference type="InterPro" id="IPR036388">
    <property type="entry name" value="WH-like_DNA-bd_sf"/>
</dbReference>
<evidence type="ECO:0000313" key="6">
    <source>
        <dbReference type="EMBL" id="OMP68397.1"/>
    </source>
</evidence>
<accession>A0A1V2ABQ8</accession>
<feature type="domain" description="HTH lysR-type" evidence="5">
    <location>
        <begin position="1"/>
        <end position="58"/>
    </location>
</feature>
<dbReference type="InterPro" id="IPR005119">
    <property type="entry name" value="LysR_subst-bd"/>
</dbReference>
<keyword evidence="4" id="KW-0804">Transcription</keyword>
<dbReference type="InterPro" id="IPR036390">
    <property type="entry name" value="WH_DNA-bd_sf"/>
</dbReference>
<evidence type="ECO:0000256" key="2">
    <source>
        <dbReference type="ARBA" id="ARBA00023015"/>
    </source>
</evidence>
<organism evidence="6 7">
    <name type="scientific">Domibacillus epiphyticus</name>
    <dbReference type="NCBI Taxonomy" id="1714355"/>
    <lineage>
        <taxon>Bacteria</taxon>
        <taxon>Bacillati</taxon>
        <taxon>Bacillota</taxon>
        <taxon>Bacilli</taxon>
        <taxon>Bacillales</taxon>
        <taxon>Bacillaceae</taxon>
        <taxon>Domibacillus</taxon>
    </lineage>
</organism>
<dbReference type="CDD" id="cd05466">
    <property type="entry name" value="PBP2_LTTR_substrate"/>
    <property type="match status" value="1"/>
</dbReference>
<dbReference type="OrthoDB" id="9803735at2"/>
<gene>
    <name evidence="6" type="ORF">BTO28_01900</name>
</gene>
<dbReference type="GO" id="GO:0000976">
    <property type="term" value="F:transcription cis-regulatory region binding"/>
    <property type="evidence" value="ECO:0007669"/>
    <property type="project" value="TreeGrafter"/>
</dbReference>
<dbReference type="PANTHER" id="PTHR30126">
    <property type="entry name" value="HTH-TYPE TRANSCRIPTIONAL REGULATOR"/>
    <property type="match status" value="1"/>
</dbReference>
<dbReference type="GO" id="GO:0003700">
    <property type="term" value="F:DNA-binding transcription factor activity"/>
    <property type="evidence" value="ECO:0007669"/>
    <property type="project" value="InterPro"/>
</dbReference>
<dbReference type="Pfam" id="PF03466">
    <property type="entry name" value="LysR_substrate"/>
    <property type="match status" value="1"/>
</dbReference>
<dbReference type="AlphaFoldDB" id="A0A1V2ABQ8"/>
<dbReference type="SUPFAM" id="SSF53850">
    <property type="entry name" value="Periplasmic binding protein-like II"/>
    <property type="match status" value="1"/>
</dbReference>
<name>A0A1V2ABQ8_9BACI</name>
<reference evidence="6 7" key="1">
    <citation type="submission" date="2016-12" db="EMBL/GenBank/DDBJ databases">
        <title>Domibacillus sp. SAB 38T whole genome sequencing.</title>
        <authorList>
            <person name="Verma A."/>
            <person name="Ojha A.K."/>
            <person name="Krishnamurthi S."/>
        </authorList>
    </citation>
    <scope>NUCLEOTIDE SEQUENCE [LARGE SCALE GENOMIC DNA]</scope>
    <source>
        <strain evidence="6 7">SAB 38</strain>
    </source>
</reference>
<proteinExistence type="inferred from homology"/>
<evidence type="ECO:0000256" key="4">
    <source>
        <dbReference type="ARBA" id="ARBA00023163"/>
    </source>
</evidence>
<dbReference type="Gene3D" id="1.10.10.10">
    <property type="entry name" value="Winged helix-like DNA-binding domain superfamily/Winged helix DNA-binding domain"/>
    <property type="match status" value="1"/>
</dbReference>
<keyword evidence="2" id="KW-0805">Transcription regulation</keyword>
<evidence type="ECO:0000259" key="5">
    <source>
        <dbReference type="PROSITE" id="PS50931"/>
    </source>
</evidence>
<dbReference type="InterPro" id="IPR000847">
    <property type="entry name" value="LysR_HTH_N"/>
</dbReference>
<evidence type="ECO:0000313" key="7">
    <source>
        <dbReference type="Proteomes" id="UP000188613"/>
    </source>
</evidence>